<dbReference type="EMBL" id="WVUK01000056">
    <property type="protein sequence ID" value="KAF7492409.1"/>
    <property type="molecule type" value="Genomic_DNA"/>
</dbReference>
<keyword evidence="9" id="KW-1185">Reference proteome</keyword>
<evidence type="ECO:0000313" key="9">
    <source>
        <dbReference type="Proteomes" id="UP000070412"/>
    </source>
</evidence>
<feature type="compositionally biased region" description="Low complexity" evidence="6">
    <location>
        <begin position="86"/>
        <end position="121"/>
    </location>
</feature>
<protein>
    <submittedName>
        <fullName evidence="7 8">Uncharacterized protein</fullName>
    </submittedName>
</protein>
<feature type="compositionally biased region" description="Low complexity" evidence="6">
    <location>
        <begin position="315"/>
        <end position="326"/>
    </location>
</feature>
<gene>
    <name evidence="7" type="ORF">SSS_5573</name>
</gene>
<evidence type="ECO:0000256" key="5">
    <source>
        <dbReference type="ARBA" id="ARBA00023242"/>
    </source>
</evidence>
<dbReference type="PANTHER" id="PTHR14315:SF17">
    <property type="entry name" value="MIP21584P"/>
    <property type="match status" value="1"/>
</dbReference>
<evidence type="ECO:0000256" key="6">
    <source>
        <dbReference type="SAM" id="MobiDB-lite"/>
    </source>
</evidence>
<reference evidence="9" key="1">
    <citation type="journal article" date="2020" name="PLoS Negl. Trop. Dis.">
        <title>High-quality nuclear genome for Sarcoptes scabiei-A critical resource for a neglected parasite.</title>
        <authorList>
            <person name="Korhonen P.K."/>
            <person name="Gasser R.B."/>
            <person name="Ma G."/>
            <person name="Wang T."/>
            <person name="Stroehlein A.J."/>
            <person name="Young N.D."/>
            <person name="Ang C.S."/>
            <person name="Fernando D.D."/>
            <person name="Lu H.C."/>
            <person name="Taylor S."/>
            <person name="Reynolds S.L."/>
            <person name="Mofiz E."/>
            <person name="Najaraj S.H."/>
            <person name="Gowda H."/>
            <person name="Madugundu A."/>
            <person name="Renuse S."/>
            <person name="Holt D."/>
            <person name="Pandey A."/>
            <person name="Papenfuss A.T."/>
            <person name="Fischer K."/>
        </authorList>
    </citation>
    <scope>NUCLEOTIDE SEQUENCE [LARGE SCALE GENOMIC DNA]</scope>
</reference>
<feature type="region of interest" description="Disordered" evidence="6">
    <location>
        <begin position="81"/>
        <end position="121"/>
    </location>
</feature>
<dbReference type="EnsemblMetazoa" id="SSS_5573s_mrna">
    <property type="protein sequence ID" value="KAF7492409.1"/>
    <property type="gene ID" value="SSS_5573"/>
</dbReference>
<feature type="region of interest" description="Disordered" evidence="6">
    <location>
        <begin position="275"/>
        <end position="326"/>
    </location>
</feature>
<evidence type="ECO:0000313" key="7">
    <source>
        <dbReference type="EMBL" id="KAF7492409.1"/>
    </source>
</evidence>
<dbReference type="PANTHER" id="PTHR14315">
    <property type="entry name" value="SPOT14 FAMILY MEMBER"/>
    <property type="match status" value="1"/>
</dbReference>
<dbReference type="GO" id="GO:0046890">
    <property type="term" value="P:regulation of lipid biosynthetic process"/>
    <property type="evidence" value="ECO:0007669"/>
    <property type="project" value="TreeGrafter"/>
</dbReference>
<comment type="similarity">
    <text evidence="3">Belongs to the SPOT14 family.</text>
</comment>
<dbReference type="Gene3D" id="6.10.140.1610">
    <property type="match status" value="1"/>
</dbReference>
<dbReference type="InterPro" id="IPR009786">
    <property type="entry name" value="Spot_14"/>
</dbReference>
<organism evidence="7">
    <name type="scientific">Sarcoptes scabiei</name>
    <name type="common">Itch mite</name>
    <name type="synonym">Acarus scabiei</name>
    <dbReference type="NCBI Taxonomy" id="52283"/>
    <lineage>
        <taxon>Eukaryota</taxon>
        <taxon>Metazoa</taxon>
        <taxon>Ecdysozoa</taxon>
        <taxon>Arthropoda</taxon>
        <taxon>Chelicerata</taxon>
        <taxon>Arachnida</taxon>
        <taxon>Acari</taxon>
        <taxon>Acariformes</taxon>
        <taxon>Sarcoptiformes</taxon>
        <taxon>Astigmata</taxon>
        <taxon>Psoroptidia</taxon>
        <taxon>Sarcoptoidea</taxon>
        <taxon>Sarcoptidae</taxon>
        <taxon>Sarcoptinae</taxon>
        <taxon>Sarcoptes</taxon>
    </lineage>
</organism>
<dbReference type="GO" id="GO:0005634">
    <property type="term" value="C:nucleus"/>
    <property type="evidence" value="ECO:0007669"/>
    <property type="project" value="UniProtKB-SubCell"/>
</dbReference>
<evidence type="ECO:0000256" key="2">
    <source>
        <dbReference type="ARBA" id="ARBA00004496"/>
    </source>
</evidence>
<evidence type="ECO:0000256" key="4">
    <source>
        <dbReference type="ARBA" id="ARBA00022490"/>
    </source>
</evidence>
<evidence type="ECO:0000313" key="8">
    <source>
        <dbReference type="EnsemblMetazoa" id="KAF7492409.1"/>
    </source>
</evidence>
<evidence type="ECO:0000256" key="3">
    <source>
        <dbReference type="ARBA" id="ARBA00009488"/>
    </source>
</evidence>
<accession>A0A834R9S7</accession>
<keyword evidence="5" id="KW-0539">Nucleus</keyword>
<reference evidence="8" key="3">
    <citation type="submission" date="2022-06" db="UniProtKB">
        <authorList>
            <consortium name="EnsemblMetazoa"/>
        </authorList>
    </citation>
    <scope>IDENTIFICATION</scope>
</reference>
<dbReference type="InterPro" id="IPR053719">
    <property type="entry name" value="Lipogen_MT_Stabilize_sf"/>
</dbReference>
<sequence length="450" mass="50086">MAIQSNLVAKEQTTNNKCIKTNESNDSNGINRQTLTLPLQSNHHLSSNPNSNCFNPMTVDTGGLTPHVLYNQTNYQSKLLGKSYQSPTSPSSSSSSSSSLTASTTTTPSSTTTSSLLPSPSMPLLSSSSSLMLAINRFKHAVNNMRNTVLIPIRLNDLEPPLLDSDPIKSSTRSSPIHPTTPLTDLIEEINAEEELLAYEIDACDDEYEADPNDLIDNVNTLNGNEGKIFAPPSSNQSTFVQAASNKQTNLYEQFKLLDLIDKILSYDSFAKISFNPKSKPPPPPPNDRLFHHDRNNNPVKRWRNIGSDDCSYRSSSSSSSSSSVVSANTELDNDLASSEISTDDHRFVANKTLNKSNSKAFRKWLMDNNFRTTTYQEHPMMMMMMMMMMNDVEDHDDQSSINDCSLLKIKRKFEFHLNSLRTMLNIMGDGADLITKTYLDDIRLNGDEI</sequence>
<comment type="subcellular location">
    <subcellularLocation>
        <location evidence="2">Cytoplasm</location>
    </subcellularLocation>
    <subcellularLocation>
        <location evidence="1">Nucleus</location>
    </subcellularLocation>
</comment>
<proteinExistence type="inferred from homology"/>
<reference evidence="7" key="2">
    <citation type="submission" date="2020-01" db="EMBL/GenBank/DDBJ databases">
        <authorList>
            <person name="Korhonen P.K.K."/>
            <person name="Guangxu M.G."/>
            <person name="Wang T.W."/>
            <person name="Stroehlein A.J.S."/>
            <person name="Young N.D."/>
            <person name="Ang C.-S.A."/>
            <person name="Fernando D.W.F."/>
            <person name="Lu H.L."/>
            <person name="Taylor S.T."/>
            <person name="Ehtesham M.E.M."/>
            <person name="Najaraj S.H.N."/>
            <person name="Harsha G.H.G."/>
            <person name="Madugundu A.M."/>
            <person name="Renuse S.R."/>
            <person name="Holt D.H."/>
            <person name="Pandey A.P."/>
            <person name="Papenfuss A.P."/>
            <person name="Gasser R.B.G."/>
            <person name="Fischer K.F."/>
        </authorList>
    </citation>
    <scope>NUCLEOTIDE SEQUENCE</scope>
    <source>
        <strain evidence="7">SSS_KF_BRIS2020</strain>
    </source>
</reference>
<name>A0A834R9S7_SARSC</name>
<evidence type="ECO:0000256" key="1">
    <source>
        <dbReference type="ARBA" id="ARBA00004123"/>
    </source>
</evidence>
<dbReference type="AlphaFoldDB" id="A0A834R9S7"/>
<keyword evidence="4" id="KW-0963">Cytoplasm</keyword>
<dbReference type="OrthoDB" id="10519681at2759"/>
<dbReference type="Pfam" id="PF07084">
    <property type="entry name" value="Spot_14"/>
    <property type="match status" value="1"/>
</dbReference>
<dbReference type="Proteomes" id="UP000070412">
    <property type="component" value="Unassembled WGS sequence"/>
</dbReference>
<dbReference type="GO" id="GO:0005829">
    <property type="term" value="C:cytosol"/>
    <property type="evidence" value="ECO:0007669"/>
    <property type="project" value="TreeGrafter"/>
</dbReference>